<protein>
    <recommendedName>
        <fullName evidence="3">C-type lectin domain-containing protein</fullName>
    </recommendedName>
</protein>
<organism evidence="1 2">
    <name type="scientific">Seriola lalandi dorsalis</name>
    <dbReference type="NCBI Taxonomy" id="1841481"/>
    <lineage>
        <taxon>Eukaryota</taxon>
        <taxon>Metazoa</taxon>
        <taxon>Chordata</taxon>
        <taxon>Craniata</taxon>
        <taxon>Vertebrata</taxon>
        <taxon>Euteleostomi</taxon>
        <taxon>Actinopterygii</taxon>
        <taxon>Neopterygii</taxon>
        <taxon>Teleostei</taxon>
        <taxon>Neoteleostei</taxon>
        <taxon>Acanthomorphata</taxon>
        <taxon>Carangaria</taxon>
        <taxon>Carangiformes</taxon>
        <taxon>Carangidae</taxon>
        <taxon>Seriola</taxon>
    </lineage>
</organism>
<dbReference type="Gene3D" id="3.10.100.10">
    <property type="entry name" value="Mannose-Binding Protein A, subunit A"/>
    <property type="match status" value="1"/>
</dbReference>
<reference evidence="1" key="1">
    <citation type="submission" date="2025-08" db="UniProtKB">
        <authorList>
            <consortium name="Ensembl"/>
        </authorList>
    </citation>
    <scope>IDENTIFICATION</scope>
</reference>
<reference evidence="1" key="2">
    <citation type="submission" date="2025-09" db="UniProtKB">
        <authorList>
            <consortium name="Ensembl"/>
        </authorList>
    </citation>
    <scope>IDENTIFICATION</scope>
</reference>
<dbReference type="GeneTree" id="ENSGT00940000177018"/>
<evidence type="ECO:0008006" key="3">
    <source>
        <dbReference type="Google" id="ProtNLM"/>
    </source>
</evidence>
<keyword evidence="2" id="KW-1185">Reference proteome</keyword>
<proteinExistence type="predicted"/>
<accession>A0A3B4XVW6</accession>
<dbReference type="Proteomes" id="UP000261360">
    <property type="component" value="Unplaced"/>
</dbReference>
<name>A0A3B4XVW6_SERLL</name>
<dbReference type="InterPro" id="IPR016187">
    <property type="entry name" value="CTDL_fold"/>
</dbReference>
<dbReference type="SUPFAM" id="SSF56436">
    <property type="entry name" value="C-type lectin-like"/>
    <property type="match status" value="1"/>
</dbReference>
<evidence type="ECO:0000313" key="2">
    <source>
        <dbReference type="Proteomes" id="UP000261360"/>
    </source>
</evidence>
<sequence>WTTNPLRLTLLLSQCHSRGVQLPRASQCPPGWLANGRSCFTVRRTGFTWNEAQHSCKHLAAGSHLADLKTQEDLLFVSSHLYLSKTFQ</sequence>
<dbReference type="InterPro" id="IPR016186">
    <property type="entry name" value="C-type_lectin-like/link_sf"/>
</dbReference>
<dbReference type="Ensembl" id="ENSSLDT00000023434.1">
    <property type="protein sequence ID" value="ENSSLDP00000022700.1"/>
    <property type="gene ID" value="ENSSLDG00000017715.1"/>
</dbReference>
<evidence type="ECO:0000313" key="1">
    <source>
        <dbReference type="Ensembl" id="ENSSLDP00000022700.1"/>
    </source>
</evidence>
<dbReference type="AlphaFoldDB" id="A0A3B4XVW6"/>